<reference evidence="1" key="1">
    <citation type="submission" date="2024-05" db="EMBL/GenBank/DDBJ databases">
        <title>30 novel species of actinomycetes from the DSMZ collection.</title>
        <authorList>
            <person name="Nouioui I."/>
        </authorList>
    </citation>
    <scope>NUCLEOTIDE SEQUENCE</scope>
    <source>
        <strain evidence="1">DSM 40712</strain>
    </source>
</reference>
<evidence type="ECO:0000313" key="2">
    <source>
        <dbReference type="Proteomes" id="UP001180724"/>
    </source>
</evidence>
<dbReference type="RefSeq" id="WP_311570265.1">
    <property type="nucleotide sequence ID" value="NZ_JAVRFH010000001.1"/>
</dbReference>
<proteinExistence type="predicted"/>
<comment type="caution">
    <text evidence="1">The sequence shown here is derived from an EMBL/GenBank/DDBJ whole genome shotgun (WGS) entry which is preliminary data.</text>
</comment>
<keyword evidence="2" id="KW-1185">Reference proteome</keyword>
<evidence type="ECO:0000313" key="1">
    <source>
        <dbReference type="EMBL" id="MDT0608668.1"/>
    </source>
</evidence>
<accession>A0ABU3AHW1</accession>
<gene>
    <name evidence="1" type="ORF">RM812_00170</name>
</gene>
<organism evidence="1 2">
    <name type="scientific">Streptomyces lancefieldiae</name>
    <dbReference type="NCBI Taxonomy" id="3075520"/>
    <lineage>
        <taxon>Bacteria</taxon>
        <taxon>Bacillati</taxon>
        <taxon>Actinomycetota</taxon>
        <taxon>Actinomycetes</taxon>
        <taxon>Kitasatosporales</taxon>
        <taxon>Streptomycetaceae</taxon>
        <taxon>Streptomyces</taxon>
    </lineage>
</organism>
<dbReference type="Proteomes" id="UP001180724">
    <property type="component" value="Unassembled WGS sequence"/>
</dbReference>
<sequence>MDPIVVSAGSALVGAMATDGWERARTALVSLWRRARPEQADTVGAELAAVRAQLLVARNAGDADTEEALAGSWRLRLQELLAENPALTDELRRLLDQELTPAMTTHTQADGASTVINANASGNSRMFVAGRDQHITG</sequence>
<dbReference type="EMBL" id="JAVRFH010000001">
    <property type="protein sequence ID" value="MDT0608668.1"/>
    <property type="molecule type" value="Genomic_DNA"/>
</dbReference>
<protein>
    <submittedName>
        <fullName evidence="1">Uncharacterized protein</fullName>
    </submittedName>
</protein>
<name>A0ABU3AHW1_9ACTN</name>